<feature type="region of interest" description="Disordered" evidence="1">
    <location>
        <begin position="115"/>
        <end position="149"/>
    </location>
</feature>
<proteinExistence type="evidence at transcript level"/>
<feature type="chain" id="PRO_5001867035" evidence="2">
    <location>
        <begin position="20"/>
        <end position="149"/>
    </location>
</feature>
<feature type="compositionally biased region" description="Acidic residues" evidence="1">
    <location>
        <begin position="127"/>
        <end position="149"/>
    </location>
</feature>
<evidence type="ECO:0000313" key="3">
    <source>
        <dbReference type="EMBL" id="JAC93369.1"/>
    </source>
</evidence>
<accession>A0A090XB33</accession>
<dbReference type="Gene3D" id="2.30.130.100">
    <property type="match status" value="1"/>
</dbReference>
<evidence type="ECO:0000256" key="1">
    <source>
        <dbReference type="SAM" id="MobiDB-lite"/>
    </source>
</evidence>
<dbReference type="EMBL" id="GBIH01001341">
    <property type="protein sequence ID" value="JAC93369.1"/>
    <property type="molecule type" value="mRNA"/>
</dbReference>
<evidence type="ECO:0000256" key="2">
    <source>
        <dbReference type="SAM" id="SignalP"/>
    </source>
</evidence>
<reference evidence="3" key="1">
    <citation type="journal article" date="2015" name="PLoS Negl. Trop. Dis.">
        <title>Deep Sequencing Analysis of the Ixodes ricinus Haemocytome.</title>
        <authorList>
            <person name="Kotsyfakis M."/>
            <person name="Kopacek P."/>
            <person name="Franta Z."/>
            <person name="Pedra J.H."/>
            <person name="Ribeiro J.M."/>
        </authorList>
    </citation>
    <scope>NUCLEOTIDE SEQUENCE</scope>
</reference>
<dbReference type="AlphaFoldDB" id="A0A090XB33"/>
<organism evidence="3">
    <name type="scientific">Ixodes ricinus</name>
    <name type="common">Common tick</name>
    <name type="synonym">Acarus ricinus</name>
    <dbReference type="NCBI Taxonomy" id="34613"/>
    <lineage>
        <taxon>Eukaryota</taxon>
        <taxon>Metazoa</taxon>
        <taxon>Ecdysozoa</taxon>
        <taxon>Arthropoda</taxon>
        <taxon>Chelicerata</taxon>
        <taxon>Arachnida</taxon>
        <taxon>Acari</taxon>
        <taxon>Parasitiformes</taxon>
        <taxon>Ixodida</taxon>
        <taxon>Ixodoidea</taxon>
        <taxon>Ixodidae</taxon>
        <taxon>Ixodinae</taxon>
        <taxon>Ixodes</taxon>
    </lineage>
</organism>
<keyword evidence="2" id="KW-0732">Signal</keyword>
<name>A0A090XB33_IXORI</name>
<sequence>MLLLRAILVVLSVAIESDSASLAKETEDATLPAGALVDYPDSDNCSSPQLPLFDEETGIPIGFLAVSCSKTCPLGKSGNVVDGNKCIVTWNYLDKSTITALVGSCRNGHCNSDGSPECRNITLAGEDSQEEEAESEEDEEEDGEEDEEK</sequence>
<feature type="signal peptide" evidence="2">
    <location>
        <begin position="1"/>
        <end position="19"/>
    </location>
</feature>
<protein>
    <submittedName>
        <fullName evidence="3">Putative secreted protein</fullName>
    </submittedName>
</protein>